<gene>
    <name evidence="2" type="ORF">SAMN02745728_02291</name>
</gene>
<dbReference type="EMBL" id="FRDI01000016">
    <property type="protein sequence ID" value="SHN72160.1"/>
    <property type="molecule type" value="Genomic_DNA"/>
</dbReference>
<keyword evidence="2" id="KW-0378">Hydrolase</keyword>
<evidence type="ECO:0000313" key="2">
    <source>
        <dbReference type="EMBL" id="SHN72160.1"/>
    </source>
</evidence>
<feature type="transmembrane region" description="Helical" evidence="1">
    <location>
        <begin position="222"/>
        <end position="243"/>
    </location>
</feature>
<dbReference type="OrthoDB" id="9781927at2"/>
<dbReference type="InterPro" id="IPR007404">
    <property type="entry name" value="YdjM-like"/>
</dbReference>
<dbReference type="Proteomes" id="UP000186469">
    <property type="component" value="Unassembled WGS sequence"/>
</dbReference>
<sequence length="419" mass="47968">MDSVTHLATGMIMGFARPFLPKKTSLAISLPLGLIVTHFPDIDIIFSHGLYGMLALHRGITHSLIFIFAMAVLFSLITYYLSYKQHPRPTRLNLFAFSLLGLLIHIMLDCFTAFGTQIFLPWSNFRFSLPIVYIIDLWWTIPLLTISIYCILHFMSLRMVVFFTLAYTVILSSIVYWFTPTPLEEIYLVFPIPVLIFWVLFLPLAIALPLRLGSRPQPQKIAMLGLIWIFLYPALAFGISRYVKATVLPQLESTLTTQNNGEPPVLTKVIIAAEPFAPLNWKILAEDKTHVYVVGYSFLGQGKELEIAKFQRPTPAFWEKLSTKSELMNAYTRFIETPAIEEIQKLTLTPSGRKERIVAILDLRYKSTVPKVLAAFGRKPSMFNFALLLDENDNPLAYQYFRGDLNDCQVWQYFNTESK</sequence>
<keyword evidence="1" id="KW-0472">Membrane</keyword>
<dbReference type="InterPro" id="IPR053170">
    <property type="entry name" value="Transcription_regulator"/>
</dbReference>
<feature type="transmembrane region" description="Helical" evidence="1">
    <location>
        <begin position="60"/>
        <end position="82"/>
    </location>
</feature>
<dbReference type="RefSeq" id="WP_072697959.1">
    <property type="nucleotide sequence ID" value="NZ_FRDI01000016.1"/>
</dbReference>
<proteinExistence type="predicted"/>
<evidence type="ECO:0000256" key="1">
    <source>
        <dbReference type="SAM" id="Phobius"/>
    </source>
</evidence>
<dbReference type="GO" id="GO:0016787">
    <property type="term" value="F:hydrolase activity"/>
    <property type="evidence" value="ECO:0007669"/>
    <property type="project" value="UniProtKB-KW"/>
</dbReference>
<feature type="transmembrane region" description="Helical" evidence="1">
    <location>
        <begin position="190"/>
        <end position="210"/>
    </location>
</feature>
<dbReference type="Pfam" id="PF04307">
    <property type="entry name" value="YdjM"/>
    <property type="match status" value="1"/>
</dbReference>
<keyword evidence="3" id="KW-1185">Reference proteome</keyword>
<dbReference type="PANTHER" id="PTHR40031:SF1">
    <property type="entry name" value="MEMBRANE-BOUND METAL-DEPENDENT HYDROLASE"/>
    <property type="match status" value="1"/>
</dbReference>
<accession>A0A1M7TNA2</accession>
<reference evidence="2 3" key="1">
    <citation type="submission" date="2016-12" db="EMBL/GenBank/DDBJ databases">
        <authorList>
            <person name="Song W.-J."/>
            <person name="Kurnit D.M."/>
        </authorList>
    </citation>
    <scope>NUCLEOTIDE SEQUENCE [LARGE SCALE GENOMIC DNA]</scope>
    <source>
        <strain evidence="2 3">DSM 11393</strain>
    </source>
</reference>
<dbReference type="AlphaFoldDB" id="A0A1M7TNA2"/>
<name>A0A1M7TNA2_9BACT</name>
<feature type="transmembrane region" description="Helical" evidence="1">
    <location>
        <begin position="159"/>
        <end position="178"/>
    </location>
</feature>
<keyword evidence="1" id="KW-0812">Transmembrane</keyword>
<organism evidence="2 3">
    <name type="scientific">Desulfovibrio litoralis DSM 11393</name>
    <dbReference type="NCBI Taxonomy" id="1121455"/>
    <lineage>
        <taxon>Bacteria</taxon>
        <taxon>Pseudomonadati</taxon>
        <taxon>Thermodesulfobacteriota</taxon>
        <taxon>Desulfovibrionia</taxon>
        <taxon>Desulfovibrionales</taxon>
        <taxon>Desulfovibrionaceae</taxon>
        <taxon>Desulfovibrio</taxon>
    </lineage>
</organism>
<dbReference type="STRING" id="1121455.SAMN02745728_02291"/>
<feature type="transmembrane region" description="Helical" evidence="1">
    <location>
        <begin position="131"/>
        <end position="152"/>
    </location>
</feature>
<dbReference type="PANTHER" id="PTHR40031">
    <property type="entry name" value="HYPOTHETICAL MEMBRANE SPANNING PROTEIN"/>
    <property type="match status" value="1"/>
</dbReference>
<evidence type="ECO:0000313" key="3">
    <source>
        <dbReference type="Proteomes" id="UP000186469"/>
    </source>
</evidence>
<keyword evidence="1" id="KW-1133">Transmembrane helix</keyword>
<feature type="transmembrane region" description="Helical" evidence="1">
    <location>
        <begin position="94"/>
        <end position="119"/>
    </location>
</feature>
<protein>
    <submittedName>
        <fullName evidence="2">Membrane-bound metal-dependent hydrolase YbcI, DUF457 family</fullName>
    </submittedName>
</protein>